<dbReference type="GO" id="GO:0043758">
    <property type="term" value="F:acetate-CoA ligase (ADP-forming) activity"/>
    <property type="evidence" value="ECO:0007669"/>
    <property type="project" value="InterPro"/>
</dbReference>
<keyword evidence="2" id="KW-0547">Nucleotide-binding</keyword>
<dbReference type="GO" id="GO:0005524">
    <property type="term" value="F:ATP binding"/>
    <property type="evidence" value="ECO:0007669"/>
    <property type="project" value="UniProtKB-KW"/>
</dbReference>
<keyword evidence="1" id="KW-0436">Ligase</keyword>
<dbReference type="Pfam" id="PF13607">
    <property type="entry name" value="Succ_CoA_lig"/>
    <property type="match status" value="1"/>
</dbReference>
<evidence type="ECO:0000259" key="4">
    <source>
        <dbReference type="SMART" id="SM00881"/>
    </source>
</evidence>
<dbReference type="Proteomes" id="UP000177122">
    <property type="component" value="Unassembled WGS sequence"/>
</dbReference>
<evidence type="ECO:0000313" key="5">
    <source>
        <dbReference type="EMBL" id="OGZ05633.1"/>
    </source>
</evidence>
<dbReference type="Gene3D" id="3.40.50.261">
    <property type="entry name" value="Succinyl-CoA synthetase domains"/>
    <property type="match status" value="2"/>
</dbReference>
<protein>
    <recommendedName>
        <fullName evidence="4">CoA-binding domain-containing protein</fullName>
    </recommendedName>
</protein>
<dbReference type="InterPro" id="IPR016102">
    <property type="entry name" value="Succinyl-CoA_synth-like"/>
</dbReference>
<reference evidence="5 6" key="1">
    <citation type="journal article" date="2016" name="Nat. Commun.">
        <title>Thousands of microbial genomes shed light on interconnected biogeochemical processes in an aquifer system.</title>
        <authorList>
            <person name="Anantharaman K."/>
            <person name="Brown C.T."/>
            <person name="Hug L.A."/>
            <person name="Sharon I."/>
            <person name="Castelle C.J."/>
            <person name="Probst A.J."/>
            <person name="Thomas B.C."/>
            <person name="Singh A."/>
            <person name="Wilkins M.J."/>
            <person name="Karaoz U."/>
            <person name="Brodie E.L."/>
            <person name="Williams K.H."/>
            <person name="Hubbard S.S."/>
            <person name="Banfield J.F."/>
        </authorList>
    </citation>
    <scope>NUCLEOTIDE SEQUENCE [LARGE SCALE GENOMIC DNA]</scope>
</reference>
<feature type="domain" description="CoA-binding" evidence="4">
    <location>
        <begin position="6"/>
        <end position="100"/>
    </location>
</feature>
<comment type="caution">
    <text evidence="5">The sequence shown here is derived from an EMBL/GenBank/DDBJ whole genome shotgun (WGS) entry which is preliminary data.</text>
</comment>
<dbReference type="Pfam" id="PF19045">
    <property type="entry name" value="Ligase_CoA_2"/>
    <property type="match status" value="1"/>
</dbReference>
<dbReference type="InterPro" id="IPR003781">
    <property type="entry name" value="CoA-bd"/>
</dbReference>
<evidence type="ECO:0000256" key="1">
    <source>
        <dbReference type="ARBA" id="ARBA00022598"/>
    </source>
</evidence>
<evidence type="ECO:0000256" key="3">
    <source>
        <dbReference type="ARBA" id="ARBA00022840"/>
    </source>
</evidence>
<dbReference type="Gene3D" id="3.30.1490.20">
    <property type="entry name" value="ATP-grasp fold, A domain"/>
    <property type="match status" value="1"/>
</dbReference>
<organism evidence="5 6">
    <name type="scientific">Candidatus Lloydbacteria bacterium RIFCSPHIGHO2_01_FULL_49_22</name>
    <dbReference type="NCBI Taxonomy" id="1798658"/>
    <lineage>
        <taxon>Bacteria</taxon>
        <taxon>Candidatus Lloydiibacteriota</taxon>
    </lineage>
</organism>
<dbReference type="InterPro" id="IPR036291">
    <property type="entry name" value="NAD(P)-bd_dom_sf"/>
</dbReference>
<evidence type="ECO:0000313" key="6">
    <source>
        <dbReference type="Proteomes" id="UP000177122"/>
    </source>
</evidence>
<dbReference type="SUPFAM" id="SSF56059">
    <property type="entry name" value="Glutathione synthetase ATP-binding domain-like"/>
    <property type="match status" value="1"/>
</dbReference>
<accession>A0A1G2CWA4</accession>
<dbReference type="PANTHER" id="PTHR43334">
    <property type="entry name" value="ACETATE--COA LIGASE [ADP-FORMING]"/>
    <property type="match status" value="1"/>
</dbReference>
<dbReference type="InterPro" id="IPR032875">
    <property type="entry name" value="Succ_CoA_lig_flav_dom"/>
</dbReference>
<sequence>MNLEKFFHPESVMVIGARPEEGHVGSAIMKNLLAGAKRTLYPVTPDYKEVLGIPAYASIDEVPGSPDLAVIAIRSDLVPTALRACVARGVKAAVVISAGFKEAGEKGKLLEEELVEIGRESGIPFLGPNCLGVIDGNTDLNASFALHKPMPGAIGFVSQSGAIGTAFIEWSRSEGVGISKFISLGNEAGVSELAMLEYLGNDPETKAILVYLEHVSDGARFLSVAKEIIKEKKKPIVLLRSGRSARGGAAVMSHTGSLAPEDAIFTAACNQAGIATVTNLRDLFNASKLLSLGTNWGDKTHIAIVTNGGGPSVNAADLVELSESMELVRFPDATKDALRGVLPFMAAVGNPIDVIGDAGADRYRSALDIVVQQHDVDAIIVIVTPQMMTDARAIAETIVSFKDMKLIMPVFMGGEVMRGGIDVLLANGMVNFDLPSDAIFVLDALTPKKKIPLPAKIHAASTAKMLSHEAASELLKKYDCEIFGALAHKKEEAVRIFAELGVEHVAMKVVSQNVIHKTEASAVRLNVGSADVLRTWDEIALGVKAIAPDATIEGMLLQPMIKGKEVIIGMKRDATFGPVIVFGLGGIFVELLSDVSMRIAPFAIEEARGMIDEIAGVRYLEGFRGSEPVDKEALAQLLVAIGRLSAENPMITEIDLNPVIATKNRAYIVDARLMSAQ</sequence>
<dbReference type="Pfam" id="PF13380">
    <property type="entry name" value="CoA_binding_2"/>
    <property type="match status" value="1"/>
</dbReference>
<keyword evidence="3" id="KW-0067">ATP-binding</keyword>
<name>A0A1G2CWA4_9BACT</name>
<dbReference type="EMBL" id="MHLI01000008">
    <property type="protein sequence ID" value="OGZ05633.1"/>
    <property type="molecule type" value="Genomic_DNA"/>
</dbReference>
<dbReference type="SUPFAM" id="SSF52210">
    <property type="entry name" value="Succinyl-CoA synthetase domains"/>
    <property type="match status" value="2"/>
</dbReference>
<evidence type="ECO:0000256" key="2">
    <source>
        <dbReference type="ARBA" id="ARBA00022741"/>
    </source>
</evidence>
<dbReference type="Gene3D" id="3.30.470.20">
    <property type="entry name" value="ATP-grasp fold, B domain"/>
    <property type="match status" value="1"/>
</dbReference>
<dbReference type="AlphaFoldDB" id="A0A1G2CWA4"/>
<dbReference type="PANTHER" id="PTHR43334:SF1">
    <property type="entry name" value="3-HYDROXYPROPIONATE--COA LIGASE [ADP-FORMING]"/>
    <property type="match status" value="1"/>
</dbReference>
<gene>
    <name evidence="5" type="ORF">A2845_04720</name>
</gene>
<dbReference type="InterPro" id="IPR051538">
    <property type="entry name" value="Acyl-CoA_Synth/Transferase"/>
</dbReference>
<dbReference type="InterPro" id="IPR013815">
    <property type="entry name" value="ATP_grasp_subdomain_1"/>
</dbReference>
<dbReference type="SUPFAM" id="SSF51735">
    <property type="entry name" value="NAD(P)-binding Rossmann-fold domains"/>
    <property type="match status" value="1"/>
</dbReference>
<dbReference type="InterPro" id="IPR043938">
    <property type="entry name" value="Ligase_CoA_dom"/>
</dbReference>
<dbReference type="Gene3D" id="3.40.50.720">
    <property type="entry name" value="NAD(P)-binding Rossmann-like Domain"/>
    <property type="match status" value="1"/>
</dbReference>
<dbReference type="Pfam" id="PF13549">
    <property type="entry name" value="ATP-grasp_5"/>
    <property type="match status" value="1"/>
</dbReference>
<dbReference type="SMART" id="SM00881">
    <property type="entry name" value="CoA_binding"/>
    <property type="match status" value="1"/>
</dbReference>
<proteinExistence type="predicted"/>